<evidence type="ECO:0000313" key="3">
    <source>
        <dbReference type="Proteomes" id="UP000237441"/>
    </source>
</evidence>
<dbReference type="Proteomes" id="UP000237441">
    <property type="component" value="Unassembled WGS sequence"/>
</dbReference>
<feature type="region of interest" description="Disordered" evidence="1">
    <location>
        <begin position="67"/>
        <end position="102"/>
    </location>
</feature>
<name>A0A2S7Y5W6_BEABA</name>
<sequence length="102" mass="11202">MMRRLVTPLNKKASLSHELCTLRPKACDLDIETGHCCTRCHGGPCPQAARPPRSRILAEIEMPFDEEREKKDCPSGVRPCFQGPSQTLSGSSSSSAFKKGGW</sequence>
<protein>
    <submittedName>
        <fullName evidence="2">Uncharacterized protein</fullName>
    </submittedName>
</protein>
<gene>
    <name evidence="2" type="ORF">BB8028_0003g01400</name>
</gene>
<comment type="caution">
    <text evidence="2">The sequence shown here is derived from an EMBL/GenBank/DDBJ whole genome shotgun (WGS) entry which is preliminary data.</text>
</comment>
<accession>A0A2S7Y5W6</accession>
<organism evidence="2 3">
    <name type="scientific">Beauveria bassiana</name>
    <name type="common">White muscardine disease fungus</name>
    <name type="synonym">Tritirachium shiotae</name>
    <dbReference type="NCBI Taxonomy" id="176275"/>
    <lineage>
        <taxon>Eukaryota</taxon>
        <taxon>Fungi</taxon>
        <taxon>Dikarya</taxon>
        <taxon>Ascomycota</taxon>
        <taxon>Pezizomycotina</taxon>
        <taxon>Sordariomycetes</taxon>
        <taxon>Hypocreomycetidae</taxon>
        <taxon>Hypocreales</taxon>
        <taxon>Cordycipitaceae</taxon>
        <taxon>Beauveria</taxon>
    </lineage>
</organism>
<evidence type="ECO:0000256" key="1">
    <source>
        <dbReference type="SAM" id="MobiDB-lite"/>
    </source>
</evidence>
<dbReference type="AlphaFoldDB" id="A0A2S7Y5W6"/>
<evidence type="ECO:0000313" key="2">
    <source>
        <dbReference type="EMBL" id="PQK11515.1"/>
    </source>
</evidence>
<proteinExistence type="predicted"/>
<dbReference type="EMBL" id="JRHA01000003">
    <property type="protein sequence ID" value="PQK11515.1"/>
    <property type="molecule type" value="Genomic_DNA"/>
</dbReference>
<reference evidence="2 3" key="1">
    <citation type="submission" date="2016-07" db="EMBL/GenBank/DDBJ databases">
        <title>Comparative genomics of the entomopathogenic fungus Beauveria bassiana.</title>
        <authorList>
            <person name="Valero Jimenez C.A."/>
            <person name="Zwaan B.J."/>
            <person name="Van Kan J.A."/>
            <person name="Takken W."/>
            <person name="Debets A.J."/>
            <person name="Schoustra S.E."/>
            <person name="Koenraadt C.J."/>
        </authorList>
    </citation>
    <scope>NUCLEOTIDE SEQUENCE [LARGE SCALE GENOMIC DNA]</scope>
    <source>
        <strain evidence="2 3">ARSEF 8028</strain>
    </source>
</reference>